<feature type="compositionally biased region" description="Basic and acidic residues" evidence="1">
    <location>
        <begin position="513"/>
        <end position="524"/>
    </location>
</feature>
<dbReference type="EMBL" id="QGKX02000996">
    <property type="protein sequence ID" value="KAF3553395.1"/>
    <property type="molecule type" value="Genomic_DNA"/>
</dbReference>
<evidence type="ECO:0000256" key="1">
    <source>
        <dbReference type="SAM" id="MobiDB-lite"/>
    </source>
</evidence>
<dbReference type="Proteomes" id="UP000712600">
    <property type="component" value="Unassembled WGS sequence"/>
</dbReference>
<comment type="caution">
    <text evidence="2">The sequence shown here is derived from an EMBL/GenBank/DDBJ whole genome shotgun (WGS) entry which is preliminary data.</text>
</comment>
<feature type="compositionally biased region" description="Low complexity" evidence="1">
    <location>
        <begin position="317"/>
        <end position="346"/>
    </location>
</feature>
<feature type="region of interest" description="Disordered" evidence="1">
    <location>
        <begin position="473"/>
        <end position="524"/>
    </location>
</feature>
<reference evidence="2" key="1">
    <citation type="submission" date="2019-12" db="EMBL/GenBank/DDBJ databases">
        <title>Genome sequencing and annotation of Brassica cretica.</title>
        <authorList>
            <person name="Studholme D.J."/>
            <person name="Sarris P."/>
        </authorList>
    </citation>
    <scope>NUCLEOTIDE SEQUENCE</scope>
    <source>
        <strain evidence="2">PFS-109/04</strain>
        <tissue evidence="2">Leaf</tissue>
    </source>
</reference>
<evidence type="ECO:0000313" key="2">
    <source>
        <dbReference type="EMBL" id="KAF3553395.1"/>
    </source>
</evidence>
<name>A0A8S9QW19_BRACR</name>
<organism evidence="2 3">
    <name type="scientific">Brassica cretica</name>
    <name type="common">Mustard</name>
    <dbReference type="NCBI Taxonomy" id="69181"/>
    <lineage>
        <taxon>Eukaryota</taxon>
        <taxon>Viridiplantae</taxon>
        <taxon>Streptophyta</taxon>
        <taxon>Embryophyta</taxon>
        <taxon>Tracheophyta</taxon>
        <taxon>Spermatophyta</taxon>
        <taxon>Magnoliopsida</taxon>
        <taxon>eudicotyledons</taxon>
        <taxon>Gunneridae</taxon>
        <taxon>Pentapetalae</taxon>
        <taxon>rosids</taxon>
        <taxon>malvids</taxon>
        <taxon>Brassicales</taxon>
        <taxon>Brassicaceae</taxon>
        <taxon>Brassiceae</taxon>
        <taxon>Brassica</taxon>
    </lineage>
</organism>
<sequence length="874" mass="98724">MKRGFMGSSKKEPADSRTIHEEYMIPIRMLDDIMAKGDEQHVSGELSRVEEAGTEDATSTSIESTTSMSIDNMTSTSTDDKTSTSIDRSTQKSTDVSCCVLVPDVDIGITMEDFSELEDETQSENLDHNLEKELDDHQHTSEKDLETSLEASIDRHPPYIIDQHTPYIIDHHPPDSIDLHPPESIDRHPVLNEPHGFIVEIEQIEERVYESNTSRNDDYKHLRPLRCAEEAVGLHKIVKRIHDPAKIVVPWAVVEVGFPIPPDKGTHLSSYVEVLDDHQHVEVSQKGLRFRDEVDKGPTEPVSINIVQIPSIDINKPTSIDTTTSPSIDTTISPSIDTTTSSSIDTGRVSEQKEFDVCGNLRDGDTTTRSEMYGGKKRKRIKDGPHVSLTPHYSDCVKKSRVRSRCFSHPFAKLRALLLAEMIDKGEESMEEGTTMKRGFMGSSKKKPADSPTVHEEYMISIQLLDDIMAKRDEQHVSGEPSRVEEAGTEDAASTSIDGTTSTLIDSMTSTSTDDKNSKSIDRSTQKITDVSNCVLVPEVDREITMEDFSELEDETQPENLDHNLEKKLDDHQHTSEKDLETSLEASIDRHPPYIIDKHMPYIIDHHPSESIDQHPVLDEPHGFIVEMELIKERVHKSETSCNDDYKHLRPLTCAEEAAGLHKRVKRIHDPVKIVVSCAVVEVEFPIPPDKGAHLSSYVEVMDDHQYVEVSQKGLRFRDEVDKGPAEPINTTTSSSIDTGCVSEQKEFDVCGNLRDGEITTRSDKSGGKKRRNWKKRKRIMGDSQLSLIPHFSDGVRKSRVRRRCFSQPFAKLRALLLAEMIDKGEDTDRYCSKEIDRHCSKRIDKHCKRKRSEEDELVRGSTMAAQHRSIEHH</sequence>
<gene>
    <name evidence="2" type="ORF">F2Q69_00011562</name>
</gene>
<proteinExistence type="predicted"/>
<feature type="compositionally biased region" description="Basic and acidic residues" evidence="1">
    <location>
        <begin position="473"/>
        <end position="486"/>
    </location>
</feature>
<feature type="compositionally biased region" description="Low complexity" evidence="1">
    <location>
        <begin position="55"/>
        <end position="88"/>
    </location>
</feature>
<evidence type="ECO:0000313" key="3">
    <source>
        <dbReference type="Proteomes" id="UP000712600"/>
    </source>
</evidence>
<feature type="compositionally biased region" description="Low complexity" evidence="1">
    <location>
        <begin position="500"/>
        <end position="512"/>
    </location>
</feature>
<accession>A0A8S9QW19</accession>
<protein>
    <submittedName>
        <fullName evidence="2">Uncharacterized protein</fullName>
    </submittedName>
</protein>
<dbReference type="AlphaFoldDB" id="A0A8S9QW19"/>
<feature type="region of interest" description="Disordered" evidence="1">
    <location>
        <begin position="39"/>
        <end position="93"/>
    </location>
</feature>
<feature type="region of interest" description="Disordered" evidence="1">
    <location>
        <begin position="851"/>
        <end position="874"/>
    </location>
</feature>
<feature type="region of interest" description="Disordered" evidence="1">
    <location>
        <begin position="317"/>
        <end position="348"/>
    </location>
</feature>
<feature type="compositionally biased region" description="Basic and acidic residues" evidence="1">
    <location>
        <begin position="39"/>
        <end position="51"/>
    </location>
</feature>